<feature type="transmembrane region" description="Helical" evidence="1">
    <location>
        <begin position="56"/>
        <end position="74"/>
    </location>
</feature>
<feature type="transmembrane region" description="Helical" evidence="1">
    <location>
        <begin position="382"/>
        <end position="399"/>
    </location>
</feature>
<keyword evidence="1" id="KW-1133">Transmembrane helix</keyword>
<organism evidence="2 3">
    <name type="scientific">Ornithinibacillus halophilus</name>
    <dbReference type="NCBI Taxonomy" id="930117"/>
    <lineage>
        <taxon>Bacteria</taxon>
        <taxon>Bacillati</taxon>
        <taxon>Bacillota</taxon>
        <taxon>Bacilli</taxon>
        <taxon>Bacillales</taxon>
        <taxon>Bacillaceae</taxon>
        <taxon>Ornithinibacillus</taxon>
    </lineage>
</organism>
<proteinExistence type="predicted"/>
<gene>
    <name evidence="2" type="ORF">SAMN05216225_100318</name>
</gene>
<protein>
    <submittedName>
        <fullName evidence="2">Uncharacterized protein</fullName>
    </submittedName>
</protein>
<evidence type="ECO:0000313" key="2">
    <source>
        <dbReference type="EMBL" id="SHF70870.1"/>
    </source>
</evidence>
<reference evidence="2 3" key="1">
    <citation type="submission" date="2016-11" db="EMBL/GenBank/DDBJ databases">
        <authorList>
            <person name="Jaros S."/>
            <person name="Januszkiewicz K."/>
            <person name="Wedrychowicz H."/>
        </authorList>
    </citation>
    <scope>NUCLEOTIDE SEQUENCE [LARGE SCALE GENOMIC DNA]</scope>
    <source>
        <strain evidence="2 3">IBRC-M 10683</strain>
    </source>
</reference>
<dbReference type="STRING" id="930117.SAMN05216225_100318"/>
<keyword evidence="3" id="KW-1185">Reference proteome</keyword>
<dbReference type="Proteomes" id="UP000183988">
    <property type="component" value="Unassembled WGS sequence"/>
</dbReference>
<feature type="transmembrane region" description="Helical" evidence="1">
    <location>
        <begin position="314"/>
        <end position="332"/>
    </location>
</feature>
<keyword evidence="1" id="KW-0812">Transmembrane</keyword>
<feature type="transmembrane region" description="Helical" evidence="1">
    <location>
        <begin position="80"/>
        <end position="98"/>
    </location>
</feature>
<feature type="transmembrane region" description="Helical" evidence="1">
    <location>
        <begin position="29"/>
        <end position="49"/>
    </location>
</feature>
<dbReference type="EMBL" id="FQVW01000003">
    <property type="protein sequence ID" value="SHF70870.1"/>
    <property type="molecule type" value="Genomic_DNA"/>
</dbReference>
<keyword evidence="1" id="KW-0472">Membrane</keyword>
<sequence>MKRNDLLFLLVCLGLGLLAEQSFFHERIGVSYLVFITGFYAVVLGRYRLAFHNRRIGLLLMVSIWVLAGTYAFYDNLLFRGLNMLLIPLMVFFHIVLITSPDGTKWSKPAFVALLMDKFSRGINYSVRFSKISFRKVFKNMTDNTAQVIKRIFIGMVIGLPLLFVITGLLMSADSIFQDIVLKVPEFILGLNFIEGVFRSILVLLIGLLFFGIFQVLHTHSKPKEDFSRLKEKPALNWDGITAVTILILLNSVYVLFAIVQFKYFFNEELLSGYTYAEYARRGFFELIFVTLINWSILISFLKLVREGRKKLKVVLKVMYSLLVLVSGVMLTSAYQRLTLYETAYGFTLDRVLAHAFMIFLMVVFAYTFIRIWLEKLSIFHFYIIIGLIFYAGINAVGLEKIVVNNNLERYEETGKIDIYYLNHLSYTGLDGLMDLYEIDPDYPELKQILIDRKQSLDGMKNESWQSFNVMKQKVTNRLNELDL</sequence>
<name>A0A1M5DVC2_9BACI</name>
<feature type="transmembrane region" description="Helical" evidence="1">
    <location>
        <begin position="352"/>
        <end position="370"/>
    </location>
</feature>
<feature type="transmembrane region" description="Helical" evidence="1">
    <location>
        <begin position="152"/>
        <end position="177"/>
    </location>
</feature>
<dbReference type="Pfam" id="PF13687">
    <property type="entry name" value="DUF4153"/>
    <property type="match status" value="1"/>
</dbReference>
<dbReference type="AlphaFoldDB" id="A0A1M5DVC2"/>
<accession>A0A1M5DVC2</accession>
<evidence type="ECO:0000313" key="3">
    <source>
        <dbReference type="Proteomes" id="UP000183988"/>
    </source>
</evidence>
<feature type="transmembrane region" description="Helical" evidence="1">
    <location>
        <begin position="238"/>
        <end position="264"/>
    </location>
</feature>
<feature type="transmembrane region" description="Helical" evidence="1">
    <location>
        <begin position="197"/>
        <end position="217"/>
    </location>
</feature>
<dbReference type="InterPro" id="IPR025291">
    <property type="entry name" value="DUF4153"/>
</dbReference>
<feature type="transmembrane region" description="Helical" evidence="1">
    <location>
        <begin position="284"/>
        <end position="302"/>
    </location>
</feature>
<evidence type="ECO:0000256" key="1">
    <source>
        <dbReference type="SAM" id="Phobius"/>
    </source>
</evidence>